<dbReference type="GO" id="GO:0000226">
    <property type="term" value="P:microtubule cytoskeleton organization"/>
    <property type="evidence" value="ECO:0007669"/>
    <property type="project" value="TreeGrafter"/>
</dbReference>
<feature type="region of interest" description="Disordered" evidence="1">
    <location>
        <begin position="70"/>
        <end position="93"/>
    </location>
</feature>
<dbReference type="Gene3D" id="1.25.10.10">
    <property type="entry name" value="Leucine-rich Repeat Variant"/>
    <property type="match status" value="1"/>
</dbReference>
<accession>A0A813HEV7</accession>
<dbReference type="SMART" id="SM01349">
    <property type="entry name" value="TOG"/>
    <property type="match status" value="1"/>
</dbReference>
<dbReference type="AlphaFoldDB" id="A0A813HEV7"/>
<dbReference type="GO" id="GO:0008017">
    <property type="term" value="F:microtubule binding"/>
    <property type="evidence" value="ECO:0007669"/>
    <property type="project" value="TreeGrafter"/>
</dbReference>
<dbReference type="Proteomes" id="UP000654075">
    <property type="component" value="Unassembled WGS sequence"/>
</dbReference>
<feature type="compositionally biased region" description="Basic and acidic residues" evidence="1">
    <location>
        <begin position="535"/>
        <end position="545"/>
    </location>
</feature>
<feature type="compositionally biased region" description="Polar residues" evidence="1">
    <location>
        <begin position="289"/>
        <end position="299"/>
    </location>
</feature>
<feature type="compositionally biased region" description="Low complexity" evidence="1">
    <location>
        <begin position="491"/>
        <end position="501"/>
    </location>
</feature>
<feature type="domain" description="TOG" evidence="2">
    <location>
        <begin position="650"/>
        <end position="893"/>
    </location>
</feature>
<feature type="compositionally biased region" description="Polar residues" evidence="1">
    <location>
        <begin position="582"/>
        <end position="601"/>
    </location>
</feature>
<comment type="caution">
    <text evidence="3">The sequence shown here is derived from an EMBL/GenBank/DDBJ whole genome shotgun (WGS) entry which is preliminary data.</text>
</comment>
<dbReference type="PANTHER" id="PTHR21567">
    <property type="entry name" value="CLASP"/>
    <property type="match status" value="1"/>
</dbReference>
<sequence>MAIAGDDGVVEYPAVAKAVGGGDFSSASTACNSPPPVAESPTPLSPMRPPNAAVAMGRLGRKMFCLEAPREQSRRPVTTTAAPGVASGGGFSNGWPSSVGVDVQDLNHCQVPSRSQMRPGRHSSFMGPLEVAAMVAAGLHSGRGSPAPDAVLEDPGPGNPRSASTGAVTRQDRRRAPQALRVNFKDESLASSQALALEASSSSSGRSREGGGLPADWGGRHLSSQSEQELASAPQGGANSPVAAAAPQRAAPREQQGANASCEGSSNYTPNWNRPTTRQVDRSDRQRRAQTATVPSTGSMLEDLEASLPRPTPIFEEDLEEDTALFHRSGRSFHEDEAPSELRQFPNSNFGEPHEDSYNDIVDKLQLLRRGGGRARSQGSCRATVSQLGARPPDGRSSRGQMQEEEEELLLPLQALGGATSSSSSCRQQSGNGTSALRLRTIGEKRLAGELGLLMLSEMEPSDDISPIAMNGAAAGPPEASDFRNLFSAASAAASRSPVAGSGTGPGLGEDSFAQQWSDPPFQAELPELPQRRASGRELGRDRRGGVQSDNLLVFLSQRRGDSKDSASREHDLEARLPTGADGSSPSSRSCRQTAPRSSSAVPAGEERSPTAAEASLLSAISESRGQPRRPRNSKLISPDGAPLLCEFEELPPLDQPLSDRWLDDVFKRLASSSDWVCQFEALTDLRRIARFSPHSLSGSGQLRPAVSGVVEALESSRSSLSRAALVCLHDLLVAFRKQMDPELPLVLAACLRKAVDPNSFLAEEADKALQAMCHNVSEARGLAAVLAFMADARAKNPRARAKLTGCLVHFIQRMGPRIFRSADAERLAQLLAKLLSDAAGAVRQLAKEAMGCFRAAAPSQEEFERFLGKNLGSLEFQKVRQALEAATFEPSVPGGPGAEDGDMSPAGGRRRGDESPKRRSLLLRASK</sequence>
<feature type="compositionally biased region" description="Basic residues" evidence="1">
    <location>
        <begin position="919"/>
        <end position="928"/>
    </location>
</feature>
<feature type="compositionally biased region" description="Basic and acidic residues" evidence="1">
    <location>
        <begin position="559"/>
        <end position="575"/>
    </location>
</feature>
<evidence type="ECO:0000313" key="3">
    <source>
        <dbReference type="EMBL" id="CAE8636640.1"/>
    </source>
</evidence>
<feature type="region of interest" description="Disordered" evidence="1">
    <location>
        <begin position="332"/>
        <end position="357"/>
    </location>
</feature>
<feature type="region of interest" description="Disordered" evidence="1">
    <location>
        <begin position="370"/>
        <end position="437"/>
    </location>
</feature>
<evidence type="ECO:0000259" key="2">
    <source>
        <dbReference type="SMART" id="SM01349"/>
    </source>
</evidence>
<dbReference type="InterPro" id="IPR024395">
    <property type="entry name" value="CLASP_N_dom"/>
</dbReference>
<feature type="region of interest" description="Disordered" evidence="1">
    <location>
        <begin position="24"/>
        <end position="48"/>
    </location>
</feature>
<name>A0A813HEV7_POLGL</name>
<dbReference type="GO" id="GO:0005881">
    <property type="term" value="C:cytoplasmic microtubule"/>
    <property type="evidence" value="ECO:0007669"/>
    <property type="project" value="TreeGrafter"/>
</dbReference>
<proteinExistence type="predicted"/>
<dbReference type="OMA" id="HRRANTY"/>
<dbReference type="SUPFAM" id="SSF48371">
    <property type="entry name" value="ARM repeat"/>
    <property type="match status" value="1"/>
</dbReference>
<protein>
    <recommendedName>
        <fullName evidence="2">TOG domain-containing protein</fullName>
    </recommendedName>
</protein>
<evidence type="ECO:0000313" key="4">
    <source>
        <dbReference type="Proteomes" id="UP000654075"/>
    </source>
</evidence>
<dbReference type="Pfam" id="PF12348">
    <property type="entry name" value="CLASP_N"/>
    <property type="match status" value="1"/>
</dbReference>
<dbReference type="OrthoDB" id="289498at2759"/>
<dbReference type="InterPro" id="IPR034085">
    <property type="entry name" value="TOG"/>
</dbReference>
<dbReference type="InterPro" id="IPR016024">
    <property type="entry name" value="ARM-type_fold"/>
</dbReference>
<feature type="region of interest" description="Disordered" evidence="1">
    <location>
        <begin position="491"/>
        <end position="614"/>
    </location>
</feature>
<feature type="compositionally biased region" description="Low complexity" evidence="1">
    <location>
        <begin position="189"/>
        <end position="205"/>
    </location>
</feature>
<keyword evidence="4" id="KW-1185">Reference proteome</keyword>
<organism evidence="3 4">
    <name type="scientific">Polarella glacialis</name>
    <name type="common">Dinoflagellate</name>
    <dbReference type="NCBI Taxonomy" id="89957"/>
    <lineage>
        <taxon>Eukaryota</taxon>
        <taxon>Sar</taxon>
        <taxon>Alveolata</taxon>
        <taxon>Dinophyceae</taxon>
        <taxon>Suessiales</taxon>
        <taxon>Suessiaceae</taxon>
        <taxon>Polarella</taxon>
    </lineage>
</organism>
<feature type="compositionally biased region" description="Low complexity" evidence="1">
    <location>
        <begin position="235"/>
        <end position="258"/>
    </location>
</feature>
<feature type="compositionally biased region" description="Polar residues" evidence="1">
    <location>
        <begin position="262"/>
        <end position="278"/>
    </location>
</feature>
<evidence type="ECO:0000256" key="1">
    <source>
        <dbReference type="SAM" id="MobiDB-lite"/>
    </source>
</evidence>
<feature type="compositionally biased region" description="Low complexity" evidence="1">
    <location>
        <begin position="410"/>
        <end position="425"/>
    </location>
</feature>
<feature type="compositionally biased region" description="Polar residues" evidence="1">
    <location>
        <begin position="426"/>
        <end position="435"/>
    </location>
</feature>
<reference evidence="3" key="1">
    <citation type="submission" date="2021-02" db="EMBL/GenBank/DDBJ databases">
        <authorList>
            <person name="Dougan E. K."/>
            <person name="Rhodes N."/>
            <person name="Thang M."/>
            <person name="Chan C."/>
        </authorList>
    </citation>
    <scope>NUCLEOTIDE SEQUENCE</scope>
</reference>
<gene>
    <name evidence="3" type="ORF">PGLA1383_LOCUS52046</name>
</gene>
<feature type="region of interest" description="Disordered" evidence="1">
    <location>
        <begin position="140"/>
        <end position="314"/>
    </location>
</feature>
<dbReference type="EMBL" id="CAJNNV010031525">
    <property type="protein sequence ID" value="CAE8636640.1"/>
    <property type="molecule type" value="Genomic_DNA"/>
</dbReference>
<feature type="compositionally biased region" description="Pro residues" evidence="1">
    <location>
        <begin position="33"/>
        <end position="48"/>
    </location>
</feature>
<dbReference type="PANTHER" id="PTHR21567:SF87">
    <property type="entry name" value="CRESCERIN-LIKE PROTEIN CHE-12"/>
    <property type="match status" value="1"/>
</dbReference>
<feature type="region of interest" description="Disordered" evidence="1">
    <location>
        <begin position="888"/>
        <end position="928"/>
    </location>
</feature>
<dbReference type="InterPro" id="IPR011989">
    <property type="entry name" value="ARM-like"/>
</dbReference>